<dbReference type="AlphaFoldDB" id="A0A4Y1R618"/>
<name>A0A4Y1R618_PRUDU</name>
<dbReference type="EMBL" id="AP019299">
    <property type="protein sequence ID" value="BBG99417.1"/>
    <property type="molecule type" value="Genomic_DNA"/>
</dbReference>
<gene>
    <name evidence="1" type="ORF">Prudu_009103</name>
</gene>
<sequence length="63" mass="7219">MLSNTKTECFGLGKQMLLYDIFNVNLRYESCFLCFLDFNLLLHMHSSSIFCISLASLTSCNVQ</sequence>
<protein>
    <submittedName>
        <fullName evidence="1">RNApolymerase 14 kDa subunit</fullName>
    </submittedName>
</protein>
<organism evidence="1">
    <name type="scientific">Prunus dulcis</name>
    <name type="common">Almond</name>
    <name type="synonym">Amygdalus dulcis</name>
    <dbReference type="NCBI Taxonomy" id="3755"/>
    <lineage>
        <taxon>Eukaryota</taxon>
        <taxon>Viridiplantae</taxon>
        <taxon>Streptophyta</taxon>
        <taxon>Embryophyta</taxon>
        <taxon>Tracheophyta</taxon>
        <taxon>Spermatophyta</taxon>
        <taxon>Magnoliopsida</taxon>
        <taxon>eudicotyledons</taxon>
        <taxon>Gunneridae</taxon>
        <taxon>Pentapetalae</taxon>
        <taxon>rosids</taxon>
        <taxon>fabids</taxon>
        <taxon>Rosales</taxon>
        <taxon>Rosaceae</taxon>
        <taxon>Amygdaloideae</taxon>
        <taxon>Amygdaleae</taxon>
        <taxon>Prunus</taxon>
    </lineage>
</organism>
<reference evidence="1" key="1">
    <citation type="journal article" date="2019" name="Science">
        <title>Mutation of a bHLH transcription factor allowed almond domestication.</title>
        <authorList>
            <person name="Sanchez-Perez R."/>
            <person name="Pavan S."/>
            <person name="Mazzeo R."/>
            <person name="Moldovan C."/>
            <person name="Aiese Cigliano R."/>
            <person name="Del Cueto J."/>
            <person name="Ricciardi F."/>
            <person name="Lotti C."/>
            <person name="Ricciardi L."/>
            <person name="Dicenta F."/>
            <person name="Lopez-Marques R.L."/>
            <person name="Lindberg Moller B."/>
        </authorList>
    </citation>
    <scope>NUCLEOTIDE SEQUENCE</scope>
</reference>
<proteinExistence type="predicted"/>
<evidence type="ECO:0000313" key="1">
    <source>
        <dbReference type="EMBL" id="BBG99417.1"/>
    </source>
</evidence>
<accession>A0A4Y1R618</accession>